<gene>
    <name evidence="9" type="primary">gsiA</name>
    <name evidence="9" type="ORF">DF168_00841</name>
</gene>
<reference evidence="9 10" key="1">
    <citation type="submission" date="2018-06" db="EMBL/GenBank/DDBJ databases">
        <title>Draft Genome Sequence of a Novel Marine Bacterium Related to the Verrucomicrobia.</title>
        <authorList>
            <person name="Vosseberg J."/>
            <person name="Martijn J."/>
            <person name="Ettema T.J.G."/>
        </authorList>
    </citation>
    <scope>NUCLEOTIDE SEQUENCE [LARGE SCALE GENOMIC DNA]</scope>
    <source>
        <strain evidence="9">TARA_B100001123</strain>
    </source>
</reference>
<feature type="domain" description="ABC transporter" evidence="8">
    <location>
        <begin position="9"/>
        <end position="259"/>
    </location>
</feature>
<dbReference type="NCBIfam" id="NF008453">
    <property type="entry name" value="PRK11308.1"/>
    <property type="match status" value="2"/>
</dbReference>
<keyword evidence="6 9" id="KW-0067">ATP-binding</keyword>
<evidence type="ECO:0000256" key="5">
    <source>
        <dbReference type="ARBA" id="ARBA00022741"/>
    </source>
</evidence>
<evidence type="ECO:0000256" key="4">
    <source>
        <dbReference type="ARBA" id="ARBA00022475"/>
    </source>
</evidence>
<name>A0A2Z4AF98_9BACT</name>
<evidence type="ECO:0000256" key="2">
    <source>
        <dbReference type="ARBA" id="ARBA00005417"/>
    </source>
</evidence>
<dbReference type="Proteomes" id="UP000247465">
    <property type="component" value="Chromosome"/>
</dbReference>
<organism evidence="9 10">
    <name type="scientific">Candidatus Moanibacter tarae</name>
    <dbReference type="NCBI Taxonomy" id="2200854"/>
    <lineage>
        <taxon>Bacteria</taxon>
        <taxon>Pseudomonadati</taxon>
        <taxon>Verrucomicrobiota</taxon>
        <taxon>Opitutia</taxon>
        <taxon>Puniceicoccales</taxon>
        <taxon>Puniceicoccales incertae sedis</taxon>
        <taxon>Candidatus Moanibacter</taxon>
    </lineage>
</organism>
<keyword evidence="9" id="KW-0378">Hydrolase</keyword>
<dbReference type="Gene3D" id="3.40.50.300">
    <property type="entry name" value="P-loop containing nucleotide triphosphate hydrolases"/>
    <property type="match status" value="2"/>
</dbReference>
<comment type="similarity">
    <text evidence="2">Belongs to the ABC transporter superfamily.</text>
</comment>
<dbReference type="Pfam" id="PF00005">
    <property type="entry name" value="ABC_tran"/>
    <property type="match status" value="2"/>
</dbReference>
<evidence type="ECO:0000256" key="7">
    <source>
        <dbReference type="ARBA" id="ARBA00023136"/>
    </source>
</evidence>
<dbReference type="InterPro" id="IPR013563">
    <property type="entry name" value="Oligopep_ABC_C"/>
</dbReference>
<keyword evidence="4" id="KW-1003">Cell membrane</keyword>
<dbReference type="EMBL" id="CP029803">
    <property type="protein sequence ID" value="AWT59648.1"/>
    <property type="molecule type" value="Genomic_DNA"/>
</dbReference>
<dbReference type="SMART" id="SM00382">
    <property type="entry name" value="AAA"/>
    <property type="match status" value="2"/>
</dbReference>
<evidence type="ECO:0000313" key="9">
    <source>
        <dbReference type="EMBL" id="AWT59648.1"/>
    </source>
</evidence>
<dbReference type="GO" id="GO:0016887">
    <property type="term" value="F:ATP hydrolysis activity"/>
    <property type="evidence" value="ECO:0007669"/>
    <property type="project" value="InterPro"/>
</dbReference>
<dbReference type="PANTHER" id="PTHR43297:SF2">
    <property type="entry name" value="DIPEPTIDE TRANSPORT ATP-BINDING PROTEIN DPPD"/>
    <property type="match status" value="1"/>
</dbReference>
<dbReference type="PROSITE" id="PS50893">
    <property type="entry name" value="ABC_TRANSPORTER_2"/>
    <property type="match status" value="2"/>
</dbReference>
<dbReference type="PANTHER" id="PTHR43297">
    <property type="entry name" value="OLIGOPEPTIDE TRANSPORT ATP-BINDING PROTEIN APPD"/>
    <property type="match status" value="1"/>
</dbReference>
<dbReference type="InterPro" id="IPR017871">
    <property type="entry name" value="ABC_transporter-like_CS"/>
</dbReference>
<evidence type="ECO:0000259" key="8">
    <source>
        <dbReference type="PROSITE" id="PS50893"/>
    </source>
</evidence>
<dbReference type="GO" id="GO:0005886">
    <property type="term" value="C:plasma membrane"/>
    <property type="evidence" value="ECO:0007669"/>
    <property type="project" value="UniProtKB-SubCell"/>
</dbReference>
<proteinExistence type="inferred from homology"/>
<dbReference type="InterPro" id="IPR050388">
    <property type="entry name" value="ABC_Ni/Peptide_Import"/>
</dbReference>
<dbReference type="InterPro" id="IPR003593">
    <property type="entry name" value="AAA+_ATPase"/>
</dbReference>
<dbReference type="PROSITE" id="PS00211">
    <property type="entry name" value="ABC_TRANSPORTER_1"/>
    <property type="match status" value="2"/>
</dbReference>
<dbReference type="Pfam" id="PF08352">
    <property type="entry name" value="oligo_HPY"/>
    <property type="match status" value="2"/>
</dbReference>
<feature type="domain" description="ABC transporter" evidence="8">
    <location>
        <begin position="306"/>
        <end position="544"/>
    </location>
</feature>
<protein>
    <submittedName>
        <fullName evidence="9">Glutathione import ATP-binding protein GsiA</fullName>
        <ecNumber evidence="9">3.6.3.-</ecNumber>
    </submittedName>
</protein>
<dbReference type="GO" id="GO:0015833">
    <property type="term" value="P:peptide transport"/>
    <property type="evidence" value="ECO:0007669"/>
    <property type="project" value="InterPro"/>
</dbReference>
<evidence type="ECO:0000256" key="1">
    <source>
        <dbReference type="ARBA" id="ARBA00004417"/>
    </source>
</evidence>
<dbReference type="AlphaFoldDB" id="A0A2Z4AF98"/>
<dbReference type="FunFam" id="3.40.50.300:FF:000016">
    <property type="entry name" value="Oligopeptide ABC transporter ATP-binding component"/>
    <property type="match status" value="2"/>
</dbReference>
<dbReference type="CDD" id="cd03257">
    <property type="entry name" value="ABC_NikE_OppD_transporters"/>
    <property type="match status" value="2"/>
</dbReference>
<evidence type="ECO:0000256" key="6">
    <source>
        <dbReference type="ARBA" id="ARBA00022840"/>
    </source>
</evidence>
<dbReference type="GO" id="GO:0005524">
    <property type="term" value="F:ATP binding"/>
    <property type="evidence" value="ECO:0007669"/>
    <property type="project" value="UniProtKB-KW"/>
</dbReference>
<sequence length="562" mass="62790">MLNTKKPLLSVKNLTVTFETEEKTITAVRNVSFELSEGEILGLVGESGSGKSVTGMSLLRLIPTPPGKIESGSVFFNECNLLNLPIKELRRIRGKDIGIIFQEPITALSPLHTIGDQLMESLILHNQTTKHHARITSIEWLAKVGIPDPERQMNAYPFQFSGGMRQRVMIAMVLMLNPRIIIADEPTTAVDVTTQRRIFELILRIKKRRTSLILITHDMGVVWQLCDRVLVMKDAEIIENGLLDKIFKNPAQEYTKELLRSVPRLDSPPRRSRIAITDRNTIPPTEIQEEKSPVVQITNLRTWFPVRRGIFARTVGFVKAVDGVSLSVNAGETLALVGESGSGKTTLGRSILGLDKAINGDVFFRKFNLNKAKSSELRSVRRSLQIIFQDPFSSLNPRMTIADIVTEGLIEHQLLIGKKEDTAVRLLEEVGLNADHLYRYPHEFSGGQRQRICISRAISLKPEFVVCDEALSALDVTIQAQILDLLIELQNKYNLSYLFITHDLGVVKEIADRVAVMKDGKIIEEGSTSSVLDSPQELYTKELISAVPNPGDDQSRLSLTNS</sequence>
<dbReference type="InterPro" id="IPR003439">
    <property type="entry name" value="ABC_transporter-like_ATP-bd"/>
</dbReference>
<keyword evidence="7" id="KW-0472">Membrane</keyword>
<comment type="subcellular location">
    <subcellularLocation>
        <location evidence="1">Cell inner membrane</location>
        <topology evidence="1">Peripheral membrane protein</topology>
    </subcellularLocation>
</comment>
<evidence type="ECO:0000313" key="10">
    <source>
        <dbReference type="Proteomes" id="UP000247465"/>
    </source>
</evidence>
<evidence type="ECO:0000256" key="3">
    <source>
        <dbReference type="ARBA" id="ARBA00022448"/>
    </source>
</evidence>
<accession>A0A2Z4AF98</accession>
<keyword evidence="3" id="KW-0813">Transport</keyword>
<dbReference type="SUPFAM" id="SSF52540">
    <property type="entry name" value="P-loop containing nucleoside triphosphate hydrolases"/>
    <property type="match status" value="2"/>
</dbReference>
<dbReference type="InterPro" id="IPR027417">
    <property type="entry name" value="P-loop_NTPase"/>
</dbReference>
<dbReference type="KEGG" id="mtar:DF168_00841"/>
<keyword evidence="5" id="KW-0547">Nucleotide-binding</keyword>
<dbReference type="EC" id="3.6.3.-" evidence="9"/>